<dbReference type="InterPro" id="IPR025330">
    <property type="entry name" value="DUF4236"/>
</dbReference>
<dbReference type="AlphaFoldDB" id="A0AAP2G208"/>
<reference evidence="2 3" key="1">
    <citation type="submission" date="2021-05" db="EMBL/GenBank/DDBJ databases">
        <authorList>
            <person name="Zhang Z.D."/>
            <person name="Osman G."/>
        </authorList>
    </citation>
    <scope>NUCLEOTIDE SEQUENCE [LARGE SCALE GENOMIC DNA]</scope>
    <source>
        <strain evidence="2 3">KCTC 32217</strain>
    </source>
</reference>
<dbReference type="EMBL" id="JAHCMY010000008">
    <property type="protein sequence ID" value="MBS9525037.1"/>
    <property type="molecule type" value="Genomic_DNA"/>
</dbReference>
<accession>A0AAP2G208</accession>
<name>A0AAP2G208_9BACT</name>
<gene>
    <name evidence="2" type="ORF">KI659_13540</name>
</gene>
<organism evidence="2 3">
    <name type="scientific">Litoribacter ruber</name>
    <dbReference type="NCBI Taxonomy" id="702568"/>
    <lineage>
        <taxon>Bacteria</taxon>
        <taxon>Pseudomonadati</taxon>
        <taxon>Bacteroidota</taxon>
        <taxon>Cytophagia</taxon>
        <taxon>Cytophagales</taxon>
        <taxon>Cyclobacteriaceae</taxon>
        <taxon>Litoribacter</taxon>
    </lineage>
</organism>
<comment type="caution">
    <text evidence="2">The sequence shown here is derived from an EMBL/GenBank/DDBJ whole genome shotgun (WGS) entry which is preliminary data.</text>
</comment>
<dbReference type="Proteomes" id="UP001319104">
    <property type="component" value="Unassembled WGS sequence"/>
</dbReference>
<evidence type="ECO:0000313" key="3">
    <source>
        <dbReference type="Proteomes" id="UP001319104"/>
    </source>
</evidence>
<sequence>MKFRKRTKLFPGVTLNFSKTGISTTIGIPGASVNIGRNGSFLNTGIPGTGIYDRKRIGRSRKPSSTQILTSEHIALEEIDDLLYDACPSEYTSSELGELAHNLSACYEERGRLQTELHKAKKNLKHKKISRTIGRLLLVGFLISKFDEEVKQAQETVREIEEDLDVCHIDLSLDMDKSMEYDYKKLMEAYFGLLNAENIWDISSCTPNKFDDKRQANEISQNRERILLNYAKLDFIHATANAMHFHNKKGEDLYIYPGFALVKGLNDRLGILRFQDLELEYKQQIWTEFDLPPVDATIVGKTWEKVNKNGKRDLRFKVNNMVPVLEYARINLKSESGLLQSYLVSNSPAAKQFVERFQIFKENLV</sequence>
<keyword evidence="3" id="KW-1185">Reference proteome</keyword>
<evidence type="ECO:0000313" key="2">
    <source>
        <dbReference type="EMBL" id="MBS9525037.1"/>
    </source>
</evidence>
<dbReference type="RefSeq" id="WP_213945901.1">
    <property type="nucleotide sequence ID" value="NZ_JAHCMY010000008.1"/>
</dbReference>
<evidence type="ECO:0000259" key="1">
    <source>
        <dbReference type="Pfam" id="PF14020"/>
    </source>
</evidence>
<dbReference type="Pfam" id="PF14020">
    <property type="entry name" value="DUF4236"/>
    <property type="match status" value="1"/>
</dbReference>
<proteinExistence type="predicted"/>
<feature type="domain" description="DUF4236" evidence="1">
    <location>
        <begin position="1"/>
        <end position="54"/>
    </location>
</feature>
<protein>
    <submittedName>
        <fullName evidence="2">DUF4236 domain-containing protein</fullName>
    </submittedName>
</protein>